<dbReference type="GO" id="GO:0016740">
    <property type="term" value="F:transferase activity"/>
    <property type="evidence" value="ECO:0007669"/>
    <property type="project" value="UniProtKB-KW"/>
</dbReference>
<dbReference type="AlphaFoldDB" id="A0A0H2YRM2"/>
<dbReference type="KEGG" id="cpf:CPF_0470"/>
<dbReference type="STRING" id="195103.CPF_0470"/>
<dbReference type="PANTHER" id="PTHR23416:SF78">
    <property type="entry name" value="LIPOPOLYSACCHARIDE BIOSYNTHESIS O-ACETYL TRANSFERASE WBBJ-RELATED"/>
    <property type="match status" value="1"/>
</dbReference>
<evidence type="ECO:0000313" key="1">
    <source>
        <dbReference type="EMBL" id="ABG83066.1"/>
    </source>
</evidence>
<dbReference type="PaxDb" id="195103-CPF_0470"/>
<dbReference type="HOGENOM" id="CLU_051638_6_1_9"/>
<dbReference type="RefSeq" id="WP_011590207.1">
    <property type="nucleotide sequence ID" value="NC_008261.1"/>
</dbReference>
<keyword evidence="2" id="KW-1185">Reference proteome</keyword>
<gene>
    <name evidence="1" type="ordered locus">CPF_0470</name>
</gene>
<dbReference type="EMBL" id="CP000246">
    <property type="protein sequence ID" value="ABG83066.1"/>
    <property type="molecule type" value="Genomic_DNA"/>
</dbReference>
<dbReference type="InterPro" id="IPR051159">
    <property type="entry name" value="Hexapeptide_acetyltransf"/>
</dbReference>
<dbReference type="InterPro" id="IPR011004">
    <property type="entry name" value="Trimer_LpxA-like_sf"/>
</dbReference>
<evidence type="ECO:0000313" key="2">
    <source>
        <dbReference type="Proteomes" id="UP000001823"/>
    </source>
</evidence>
<dbReference type="SUPFAM" id="SSF51161">
    <property type="entry name" value="Trimeric LpxA-like enzymes"/>
    <property type="match status" value="1"/>
</dbReference>
<organism evidence="1 2">
    <name type="scientific">Clostridium perfringens (strain ATCC 13124 / DSM 756 / JCM 1290 / NCIMB 6125 / NCTC 8237 / Type A)</name>
    <dbReference type="NCBI Taxonomy" id="195103"/>
    <lineage>
        <taxon>Bacteria</taxon>
        <taxon>Bacillati</taxon>
        <taxon>Bacillota</taxon>
        <taxon>Clostridia</taxon>
        <taxon>Eubacteriales</taxon>
        <taxon>Clostridiaceae</taxon>
        <taxon>Clostridium</taxon>
    </lineage>
</organism>
<proteinExistence type="predicted"/>
<protein>
    <submittedName>
        <fullName evidence="1">Bacterial transferase hexpeptide repeat protein</fullName>
    </submittedName>
</protein>
<dbReference type="Proteomes" id="UP000001823">
    <property type="component" value="Chromosome"/>
</dbReference>
<name>A0A0H2YRM2_CLOP1</name>
<reference evidence="1 2" key="1">
    <citation type="journal article" date="2006" name="Genome Res.">
        <title>Skewed genomic variability in strains of the toxigenic bacterial pathogen, Clostridium perfringens.</title>
        <authorList>
            <person name="Myers G.S."/>
            <person name="Rasko D.A."/>
            <person name="Cheung J.K."/>
            <person name="Ravel J."/>
            <person name="Seshadri R."/>
            <person name="Deboy R.T."/>
            <person name="Ren Q."/>
            <person name="Varga J."/>
            <person name="Awad M.M."/>
            <person name="Brinkac L.M."/>
            <person name="Daugherty S.C."/>
            <person name="Haft D.H."/>
            <person name="Dodson R.J."/>
            <person name="Madupu R."/>
            <person name="Nelson W.C."/>
            <person name="Rosovitz M.J."/>
            <person name="Sullivan S.A."/>
            <person name="Khouri H."/>
            <person name="Dimitrov G.I."/>
            <person name="Watkins K.L."/>
            <person name="Mulligan S."/>
            <person name="Benton J."/>
            <person name="Radune D."/>
            <person name="Fisher D.J."/>
            <person name="Atkins H.S."/>
            <person name="Hiscox T."/>
            <person name="Jost B.H."/>
            <person name="Billington S.J."/>
            <person name="Songer J.G."/>
            <person name="McClane B.A."/>
            <person name="Titball R.W."/>
            <person name="Rood J.I."/>
            <person name="Melville S.B."/>
            <person name="Paulsen I.T."/>
        </authorList>
    </citation>
    <scope>NUCLEOTIDE SEQUENCE [LARGE SCALE GENOMIC DNA]</scope>
    <source>
        <strain evidence="2">ATCC 13124 / DSM 756 / JCM 1290 / NCIMB 6125 / NCTC 8237 / S 107 / Type A</strain>
    </source>
</reference>
<keyword evidence="1" id="KW-0808">Transferase</keyword>
<dbReference type="Gene3D" id="2.160.10.10">
    <property type="entry name" value="Hexapeptide repeat proteins"/>
    <property type="match status" value="1"/>
</dbReference>
<sequence length="199" mass="22382">MKIFKLSILKTIWYSIKFKSKILVGKRCKIYLKKGSKIIVKNGVLRIGIEHNTLVHTILEINESGILNIDGNVSIGKGCKVVIANRAKLEINNDSYINECSKIVCLKNIHIGKKCAISWGVNILDTDYHYLIKKGIKNVKEKNIYIDNHVWIGCNSTILKGSFIGENTVISANSLVNSKIKKNGLFINGVFKEGYNWSK</sequence>
<dbReference type="eggNOG" id="COG0110">
    <property type="taxonomic scope" value="Bacteria"/>
</dbReference>
<dbReference type="CDD" id="cd04647">
    <property type="entry name" value="LbH_MAT_like"/>
    <property type="match status" value="1"/>
</dbReference>
<dbReference type="PANTHER" id="PTHR23416">
    <property type="entry name" value="SIALIC ACID SYNTHASE-RELATED"/>
    <property type="match status" value="1"/>
</dbReference>
<accession>A0A0H2YRM2</accession>